<dbReference type="Pfam" id="PF08031">
    <property type="entry name" value="BBE"/>
    <property type="match status" value="1"/>
</dbReference>
<feature type="non-terminal residue" evidence="5">
    <location>
        <position position="1"/>
    </location>
</feature>
<dbReference type="PANTHER" id="PTHR13878">
    <property type="entry name" value="GULONOLACTONE OXIDASE"/>
    <property type="match status" value="1"/>
</dbReference>
<keyword evidence="2" id="KW-0560">Oxidoreductase</keyword>
<dbReference type="GO" id="GO:0016491">
    <property type="term" value="F:oxidoreductase activity"/>
    <property type="evidence" value="ECO:0007669"/>
    <property type="project" value="UniProtKB-KW"/>
</dbReference>
<feature type="domain" description="FAD-binding PCMH-type" evidence="4">
    <location>
        <begin position="129"/>
        <end position="307"/>
    </location>
</feature>
<dbReference type="InterPro" id="IPR012951">
    <property type="entry name" value="BBE"/>
</dbReference>
<dbReference type="Proteomes" id="UP000469559">
    <property type="component" value="Unassembled WGS sequence"/>
</dbReference>
<dbReference type="OrthoDB" id="9983560at2759"/>
<evidence type="ECO:0000313" key="6">
    <source>
        <dbReference type="Proteomes" id="UP000469559"/>
    </source>
</evidence>
<dbReference type="EMBL" id="QGMF01000165">
    <property type="protein sequence ID" value="TVY18529.1"/>
    <property type="molecule type" value="Genomic_DNA"/>
</dbReference>
<evidence type="ECO:0000256" key="3">
    <source>
        <dbReference type="SAM" id="SignalP"/>
    </source>
</evidence>
<dbReference type="InterPro" id="IPR016169">
    <property type="entry name" value="FAD-bd_PCMH_sub2"/>
</dbReference>
<keyword evidence="3" id="KW-0732">Signal</keyword>
<gene>
    <name evidence="5" type="primary">ZEB1_0</name>
    <name evidence="5" type="ORF">LARI1_G004161</name>
</gene>
<feature type="signal peptide" evidence="3">
    <location>
        <begin position="1"/>
        <end position="29"/>
    </location>
</feature>
<reference evidence="5 6" key="1">
    <citation type="submission" date="2018-05" db="EMBL/GenBank/DDBJ databases">
        <title>Whole genome sequencing for identification of molecular markers to develop diagnostic detection tools for the regulated plant pathogen Lachnellula willkommii.</title>
        <authorList>
            <person name="Giroux E."/>
            <person name="Bilodeau G."/>
        </authorList>
    </citation>
    <scope>NUCLEOTIDE SEQUENCE [LARGE SCALE GENOMIC DNA]</scope>
    <source>
        <strain evidence="5 6">CBS 203.66</strain>
    </source>
</reference>
<dbReference type="Pfam" id="PF01565">
    <property type="entry name" value="FAD_binding_4"/>
    <property type="match status" value="1"/>
</dbReference>
<dbReference type="SUPFAM" id="SSF56176">
    <property type="entry name" value="FAD-binding/transporter-associated domain-like"/>
    <property type="match status" value="1"/>
</dbReference>
<dbReference type="InterPro" id="IPR050432">
    <property type="entry name" value="FAD-linked_Oxidoreductases_BP"/>
</dbReference>
<sequence length="583" mass="62461">RPSFLASSLSPKMRFVVLALASVFLQSSAVVANGPNGPPSCRCMPGDSCWPAFWEWEALNFIVGGRLVASQPLGAPCHDPTYNATECAKLQTEWTDPTIHMASSSSVMAPFFANQSCDPFTATSKPCTLGNYVDYAVNATCAADVAAAVEFAQATNIRLVIRNTGHDYLGKSTGAGALSVWTHYMKDIEFSDWSDKTYKGKTIKMGAGVQGFDAMDAAKAQGLVTIGGECPTVGVVGGYTQGGGHSALSTSFGLAADQALEWEVVTASGEIVTASRTSNTDLYWALSGGGGGTYGVVTSLIAKAYPDATIGGASLIFYSANTTADNFYAAVEVFHSLLPGMVDAGAMVVYYFTDAFFQIAPLTAYGKSKTETEAIMSDLIAAFNKLNFPYTVTYSESATYTDHYNTYFGPLPYGNIKVGIAQYGGRLIPRSAVFDNNKALTATLRNITEHGVTFIGVGTNVSSPAITSQVSNAVLPAWRDALVHATLTTPWNFTAPWSEMIALQDEMTYEFEPQITAVTPGGGAYMNEADFRQLNWQEAFFGENYDKLLSIKNKWDPNHLFYAVTAVGSTEWTVAADGRMCRT</sequence>
<evidence type="ECO:0000256" key="2">
    <source>
        <dbReference type="ARBA" id="ARBA00023002"/>
    </source>
</evidence>
<name>A0A8T9BJJ7_9HELO</name>
<protein>
    <submittedName>
        <fullName evidence="5">FAD-linked oxidoreductase ZEB1</fullName>
    </submittedName>
</protein>
<dbReference type="InterPro" id="IPR036318">
    <property type="entry name" value="FAD-bd_PCMH-like_sf"/>
</dbReference>
<dbReference type="InterPro" id="IPR006094">
    <property type="entry name" value="Oxid_FAD_bind_N"/>
</dbReference>
<dbReference type="PROSITE" id="PS51387">
    <property type="entry name" value="FAD_PCMH"/>
    <property type="match status" value="1"/>
</dbReference>
<dbReference type="PANTHER" id="PTHR13878:SF91">
    <property type="entry name" value="FAD BINDING DOMAIN PROTEIN (AFU_ORTHOLOGUE AFUA_6G12070)-RELATED"/>
    <property type="match status" value="1"/>
</dbReference>
<comment type="similarity">
    <text evidence="1">Belongs to the oxygen-dependent FAD-linked oxidoreductase family.</text>
</comment>
<proteinExistence type="inferred from homology"/>
<organism evidence="5 6">
    <name type="scientific">Lachnellula arida</name>
    <dbReference type="NCBI Taxonomy" id="1316785"/>
    <lineage>
        <taxon>Eukaryota</taxon>
        <taxon>Fungi</taxon>
        <taxon>Dikarya</taxon>
        <taxon>Ascomycota</taxon>
        <taxon>Pezizomycotina</taxon>
        <taxon>Leotiomycetes</taxon>
        <taxon>Helotiales</taxon>
        <taxon>Lachnaceae</taxon>
        <taxon>Lachnellula</taxon>
    </lineage>
</organism>
<dbReference type="GO" id="GO:0071949">
    <property type="term" value="F:FAD binding"/>
    <property type="evidence" value="ECO:0007669"/>
    <property type="project" value="InterPro"/>
</dbReference>
<comment type="caution">
    <text evidence="5">The sequence shown here is derived from an EMBL/GenBank/DDBJ whole genome shotgun (WGS) entry which is preliminary data.</text>
</comment>
<keyword evidence="6" id="KW-1185">Reference proteome</keyword>
<evidence type="ECO:0000259" key="4">
    <source>
        <dbReference type="PROSITE" id="PS51387"/>
    </source>
</evidence>
<feature type="chain" id="PRO_5035790988" evidence="3">
    <location>
        <begin position="30"/>
        <end position="583"/>
    </location>
</feature>
<evidence type="ECO:0000313" key="5">
    <source>
        <dbReference type="EMBL" id="TVY18529.1"/>
    </source>
</evidence>
<accession>A0A8T9BJJ7</accession>
<dbReference type="Gene3D" id="3.30.465.10">
    <property type="match status" value="2"/>
</dbReference>
<dbReference type="InterPro" id="IPR016166">
    <property type="entry name" value="FAD-bd_PCMH"/>
</dbReference>
<evidence type="ECO:0000256" key="1">
    <source>
        <dbReference type="ARBA" id="ARBA00005466"/>
    </source>
</evidence>
<dbReference type="AlphaFoldDB" id="A0A8T9BJJ7"/>